<name>A0ABV7HVK8_9HYPH</name>
<keyword evidence="2" id="KW-1185">Reference proteome</keyword>
<evidence type="ECO:0000313" key="2">
    <source>
        <dbReference type="Proteomes" id="UP001595647"/>
    </source>
</evidence>
<sequence length="131" mass="14893">MSVIKTKGGGMVAAYEPEPQDRWVKTLIRASDNMHCLTVQRISQYQQAVAWAVSMADQFAMPLEIVPFDVNDLVKLNRQRLERGLALLTPDEQHGLRQDVVSTCIQVMRDCDDPSVRSDAYDVLVQMRMIQ</sequence>
<dbReference type="Proteomes" id="UP001595647">
    <property type="component" value="Unassembled WGS sequence"/>
</dbReference>
<organism evidence="1 2">
    <name type="scientific">Ciceribacter thiooxidans</name>
    <dbReference type="NCBI Taxonomy" id="1969821"/>
    <lineage>
        <taxon>Bacteria</taxon>
        <taxon>Pseudomonadati</taxon>
        <taxon>Pseudomonadota</taxon>
        <taxon>Alphaproteobacteria</taxon>
        <taxon>Hyphomicrobiales</taxon>
        <taxon>Rhizobiaceae</taxon>
        <taxon>Ciceribacter</taxon>
    </lineage>
</organism>
<reference evidence="2" key="1">
    <citation type="journal article" date="2019" name="Int. J. Syst. Evol. Microbiol.">
        <title>The Global Catalogue of Microorganisms (GCM) 10K type strain sequencing project: providing services to taxonomists for standard genome sequencing and annotation.</title>
        <authorList>
            <consortium name="The Broad Institute Genomics Platform"/>
            <consortium name="The Broad Institute Genome Sequencing Center for Infectious Disease"/>
            <person name="Wu L."/>
            <person name="Ma J."/>
        </authorList>
    </citation>
    <scope>NUCLEOTIDE SEQUENCE [LARGE SCALE GENOMIC DNA]</scope>
    <source>
        <strain evidence="2">KCTC 52231</strain>
    </source>
</reference>
<protein>
    <submittedName>
        <fullName evidence="1">Uncharacterized protein</fullName>
    </submittedName>
</protein>
<proteinExistence type="predicted"/>
<comment type="caution">
    <text evidence="1">The sequence shown here is derived from an EMBL/GenBank/DDBJ whole genome shotgun (WGS) entry which is preliminary data.</text>
</comment>
<evidence type="ECO:0000313" key="1">
    <source>
        <dbReference type="EMBL" id="MFC3162445.1"/>
    </source>
</evidence>
<dbReference type="EMBL" id="JBHRTG010000004">
    <property type="protein sequence ID" value="MFC3162445.1"/>
    <property type="molecule type" value="Genomic_DNA"/>
</dbReference>
<gene>
    <name evidence="1" type="ORF">ACFOHV_04020</name>
</gene>
<accession>A0ABV7HVK8</accession>
<dbReference type="RefSeq" id="WP_182307269.1">
    <property type="nucleotide sequence ID" value="NZ_CP059896.1"/>
</dbReference>